<gene>
    <name evidence="2" type="ORF">CURHAP_LOCUS4476</name>
</gene>
<feature type="region of interest" description="Disordered" evidence="1">
    <location>
        <begin position="1"/>
        <end position="26"/>
    </location>
</feature>
<dbReference type="AlphaFoldDB" id="A0A6J5TJC1"/>
<evidence type="ECO:0000313" key="3">
    <source>
        <dbReference type="Proteomes" id="UP000507222"/>
    </source>
</evidence>
<feature type="compositionally biased region" description="Basic and acidic residues" evidence="1">
    <location>
        <begin position="1"/>
        <end position="20"/>
    </location>
</feature>
<accession>A0A6J5TJC1</accession>
<dbReference type="EMBL" id="CAEKDK010000001">
    <property type="protein sequence ID" value="CAB4263709.1"/>
    <property type="molecule type" value="Genomic_DNA"/>
</dbReference>
<proteinExistence type="predicted"/>
<organism evidence="2 3">
    <name type="scientific">Prunus armeniaca</name>
    <name type="common">Apricot</name>
    <name type="synonym">Armeniaca vulgaris</name>
    <dbReference type="NCBI Taxonomy" id="36596"/>
    <lineage>
        <taxon>Eukaryota</taxon>
        <taxon>Viridiplantae</taxon>
        <taxon>Streptophyta</taxon>
        <taxon>Embryophyta</taxon>
        <taxon>Tracheophyta</taxon>
        <taxon>Spermatophyta</taxon>
        <taxon>Magnoliopsida</taxon>
        <taxon>eudicotyledons</taxon>
        <taxon>Gunneridae</taxon>
        <taxon>Pentapetalae</taxon>
        <taxon>rosids</taxon>
        <taxon>fabids</taxon>
        <taxon>Rosales</taxon>
        <taxon>Rosaceae</taxon>
        <taxon>Amygdaloideae</taxon>
        <taxon>Amygdaleae</taxon>
        <taxon>Prunus</taxon>
    </lineage>
</organism>
<dbReference type="Proteomes" id="UP000507222">
    <property type="component" value="Unassembled WGS sequence"/>
</dbReference>
<evidence type="ECO:0000313" key="2">
    <source>
        <dbReference type="EMBL" id="CAB4263709.1"/>
    </source>
</evidence>
<sequence>MPREESDRSLLWRKAREGKQENIPNPKTAEKARLIKSHTTTISDMGACGLVVGRLWAHSAGGDSCKVGPGSLGSVVVSEGDEGIGCGLVGVDSSRVAAGEDPIWVHVRRKRRSWKIRGNRN</sequence>
<evidence type="ECO:0000256" key="1">
    <source>
        <dbReference type="SAM" id="MobiDB-lite"/>
    </source>
</evidence>
<protein>
    <submittedName>
        <fullName evidence="2">Uncharacterized protein</fullName>
    </submittedName>
</protein>
<reference evidence="2 3" key="1">
    <citation type="submission" date="2020-05" db="EMBL/GenBank/DDBJ databases">
        <authorList>
            <person name="Campoy J."/>
            <person name="Schneeberger K."/>
            <person name="Spophaly S."/>
        </authorList>
    </citation>
    <scope>NUCLEOTIDE SEQUENCE [LARGE SCALE GENOMIC DNA]</scope>
    <source>
        <strain evidence="2">PruArmRojPasFocal</strain>
    </source>
</reference>
<name>A0A6J5TJC1_PRUAR</name>